<comment type="caution">
    <text evidence="2">The sequence shown here is derived from an EMBL/GenBank/DDBJ whole genome shotgun (WGS) entry which is preliminary data.</text>
</comment>
<dbReference type="EMBL" id="JABFAE010416128">
    <property type="protein sequence ID" value="MBA0845486.1"/>
    <property type="molecule type" value="Genomic_DNA"/>
</dbReference>
<dbReference type="GO" id="GO:0003676">
    <property type="term" value="F:nucleic acid binding"/>
    <property type="evidence" value="ECO:0007669"/>
    <property type="project" value="InterPro"/>
</dbReference>
<dbReference type="InterPro" id="IPR012337">
    <property type="entry name" value="RNaseH-like_sf"/>
</dbReference>
<dbReference type="InterPro" id="IPR044730">
    <property type="entry name" value="RNase_H-like_dom_plant"/>
</dbReference>
<dbReference type="GO" id="GO:0004523">
    <property type="term" value="F:RNA-DNA hybrid ribonuclease activity"/>
    <property type="evidence" value="ECO:0007669"/>
    <property type="project" value="InterPro"/>
</dbReference>
<dbReference type="Pfam" id="PF13456">
    <property type="entry name" value="RVT_3"/>
    <property type="match status" value="1"/>
</dbReference>
<reference evidence="2 3" key="1">
    <citation type="journal article" date="2019" name="Genome Biol. Evol.">
        <title>Insights into the evolution of the New World diploid cottons (Gossypium, subgenus Houzingenia) based on genome sequencing.</title>
        <authorList>
            <person name="Grover C.E."/>
            <person name="Arick M.A. 2nd"/>
            <person name="Thrash A."/>
            <person name="Conover J.L."/>
            <person name="Sanders W.S."/>
            <person name="Peterson D.G."/>
            <person name="Frelichowski J.E."/>
            <person name="Scheffler J.A."/>
            <person name="Scheffler B.E."/>
            <person name="Wendel J.F."/>
        </authorList>
    </citation>
    <scope>NUCLEOTIDE SEQUENCE [LARGE SCALE GENOMIC DNA]</scope>
    <source>
        <strain evidence="2">6</strain>
        <tissue evidence="2">Leaf</tissue>
    </source>
</reference>
<dbReference type="InterPro" id="IPR052929">
    <property type="entry name" value="RNase_H-like_EbsB-rel"/>
</dbReference>
<dbReference type="AlphaFoldDB" id="A0A7J9KGJ0"/>
<evidence type="ECO:0000313" key="2">
    <source>
        <dbReference type="EMBL" id="MBA0845486.1"/>
    </source>
</evidence>
<gene>
    <name evidence="2" type="ORF">Goarm_022952</name>
</gene>
<keyword evidence="3" id="KW-1185">Reference proteome</keyword>
<evidence type="ECO:0000259" key="1">
    <source>
        <dbReference type="Pfam" id="PF13456"/>
    </source>
</evidence>
<dbReference type="SUPFAM" id="SSF53098">
    <property type="entry name" value="Ribonuclease H-like"/>
    <property type="match status" value="1"/>
</dbReference>
<evidence type="ECO:0000313" key="3">
    <source>
        <dbReference type="Proteomes" id="UP000593575"/>
    </source>
</evidence>
<organism evidence="2 3">
    <name type="scientific">Gossypium armourianum</name>
    <dbReference type="NCBI Taxonomy" id="34283"/>
    <lineage>
        <taxon>Eukaryota</taxon>
        <taxon>Viridiplantae</taxon>
        <taxon>Streptophyta</taxon>
        <taxon>Embryophyta</taxon>
        <taxon>Tracheophyta</taxon>
        <taxon>Spermatophyta</taxon>
        <taxon>Magnoliopsida</taxon>
        <taxon>eudicotyledons</taxon>
        <taxon>Gunneridae</taxon>
        <taxon>Pentapetalae</taxon>
        <taxon>rosids</taxon>
        <taxon>malvids</taxon>
        <taxon>Malvales</taxon>
        <taxon>Malvaceae</taxon>
        <taxon>Malvoideae</taxon>
        <taxon>Gossypium</taxon>
    </lineage>
</organism>
<feature type="domain" description="RNase H type-1" evidence="1">
    <location>
        <begin position="1"/>
        <end position="81"/>
    </location>
</feature>
<dbReference type="InterPro" id="IPR002156">
    <property type="entry name" value="RNaseH_domain"/>
</dbReference>
<protein>
    <recommendedName>
        <fullName evidence="1">RNase H type-1 domain-containing protein</fullName>
    </recommendedName>
</protein>
<dbReference type="InterPro" id="IPR036397">
    <property type="entry name" value="RNaseH_sf"/>
</dbReference>
<dbReference type="PANTHER" id="PTHR47074">
    <property type="entry name" value="BNAC02G40300D PROTEIN"/>
    <property type="match status" value="1"/>
</dbReference>
<name>A0A7J9KGJ0_9ROSI</name>
<proteinExistence type="predicted"/>
<dbReference type="Proteomes" id="UP000593575">
    <property type="component" value="Unassembled WGS sequence"/>
</dbReference>
<accession>A0A7J9KGJ0</accession>
<sequence length="114" mass="13020">MAEARACLQAIIMAEDMGFQDVCIEGDALTIIHKLSSADENRSCISSLIKEIKGRCYRFRRLSFKHIPREASKAAHAMAKEGGRYEYPRFWIEEAPHTVEILINQERRNDNHGG</sequence>
<dbReference type="PANTHER" id="PTHR47074:SF61">
    <property type="entry name" value="RNASE H TYPE-1 DOMAIN-CONTAINING PROTEIN"/>
    <property type="match status" value="1"/>
</dbReference>
<dbReference type="Gene3D" id="3.30.420.10">
    <property type="entry name" value="Ribonuclease H-like superfamily/Ribonuclease H"/>
    <property type="match status" value="1"/>
</dbReference>
<dbReference type="CDD" id="cd06222">
    <property type="entry name" value="RNase_H_like"/>
    <property type="match status" value="1"/>
</dbReference>